<gene>
    <name evidence="1" type="ORF">GJ744_003154</name>
</gene>
<keyword evidence="2" id="KW-1185">Reference proteome</keyword>
<dbReference type="AlphaFoldDB" id="A0A8H7ARM0"/>
<accession>A0A8H7ARM0</accession>
<sequence>MTDSKPYFQVPEPVSGPQWPECSKYSVPGMKHLLTDDTRYYYPSSGEEDLQPLSDGTVRQLVSTSIEEDRATTSISPLQGGTVVIFVQQKHFVFPQASYSGIQLRSRKVA</sequence>
<dbReference type="Proteomes" id="UP000606974">
    <property type="component" value="Unassembled WGS sequence"/>
</dbReference>
<protein>
    <submittedName>
        <fullName evidence="1">Uncharacterized protein</fullName>
    </submittedName>
</protein>
<organism evidence="1 2">
    <name type="scientific">Endocarpon pusillum</name>
    <dbReference type="NCBI Taxonomy" id="364733"/>
    <lineage>
        <taxon>Eukaryota</taxon>
        <taxon>Fungi</taxon>
        <taxon>Dikarya</taxon>
        <taxon>Ascomycota</taxon>
        <taxon>Pezizomycotina</taxon>
        <taxon>Eurotiomycetes</taxon>
        <taxon>Chaetothyriomycetidae</taxon>
        <taxon>Verrucariales</taxon>
        <taxon>Verrucariaceae</taxon>
        <taxon>Endocarpon</taxon>
    </lineage>
</organism>
<name>A0A8H7ARM0_9EURO</name>
<comment type="caution">
    <text evidence="1">The sequence shown here is derived from an EMBL/GenBank/DDBJ whole genome shotgun (WGS) entry which is preliminary data.</text>
</comment>
<dbReference type="EMBL" id="JAACFV010000016">
    <property type="protein sequence ID" value="KAF7511921.1"/>
    <property type="molecule type" value="Genomic_DNA"/>
</dbReference>
<proteinExistence type="predicted"/>
<reference evidence="1" key="1">
    <citation type="submission" date="2020-02" db="EMBL/GenBank/DDBJ databases">
        <authorList>
            <person name="Palmer J.M."/>
        </authorList>
    </citation>
    <scope>NUCLEOTIDE SEQUENCE</scope>
    <source>
        <strain evidence="1">EPUS1.4</strain>
        <tissue evidence="1">Thallus</tissue>
    </source>
</reference>
<evidence type="ECO:0000313" key="1">
    <source>
        <dbReference type="EMBL" id="KAF7511921.1"/>
    </source>
</evidence>
<evidence type="ECO:0000313" key="2">
    <source>
        <dbReference type="Proteomes" id="UP000606974"/>
    </source>
</evidence>